<accession>A0A7W6SBZ4</accession>
<dbReference type="Pfam" id="PF19495">
    <property type="entry name" value="DUF6030"/>
    <property type="match status" value="1"/>
</dbReference>
<dbReference type="RefSeq" id="WP_183827012.1">
    <property type="nucleotide sequence ID" value="NZ_JACIGW010000005.1"/>
</dbReference>
<feature type="region of interest" description="Disordered" evidence="1">
    <location>
        <begin position="243"/>
        <end position="265"/>
    </location>
</feature>
<name>A0A7W6SBZ4_9HYPH</name>
<proteinExistence type="predicted"/>
<organism evidence="2 3">
    <name type="scientific">Aliirhizobium cellulosilyticum</name>
    <dbReference type="NCBI Taxonomy" id="393664"/>
    <lineage>
        <taxon>Bacteria</taxon>
        <taxon>Pseudomonadati</taxon>
        <taxon>Pseudomonadota</taxon>
        <taxon>Alphaproteobacteria</taxon>
        <taxon>Hyphomicrobiales</taxon>
        <taxon>Rhizobiaceae</taxon>
        <taxon>Aliirhizobium</taxon>
    </lineage>
</organism>
<sequence length="279" mass="30318">MDPMAPRPYSRMAASPPRPAKRWPLIVLILAVIGGVAATVLFANDQRNLKTLSLFLGIPLPVPATSVATVSTSSEVARISKPISRWPWPGFTIAPGLIEANPTPADMCSRQAAGAQEIPAFAESEQRGWECSMLRDGLGANRSASLFLQARGLIHEPADNIRVKFNLASGELDGELATQALAFFHLAAAMPRDPALSETLTKMLTTQADFYFYAGYQGLTFRQELGNPGRYNLIGTDRTSKIPADHPRLWPTKQETGMPKQATKTARVPRLLTLPAVND</sequence>
<reference evidence="2 3" key="1">
    <citation type="submission" date="2020-08" db="EMBL/GenBank/DDBJ databases">
        <title>Genomic Encyclopedia of Type Strains, Phase IV (KMG-V): Genome sequencing to study the core and pangenomes of soil and plant-associated prokaryotes.</title>
        <authorList>
            <person name="Whitman W."/>
        </authorList>
    </citation>
    <scope>NUCLEOTIDE SEQUENCE [LARGE SCALE GENOMIC DNA]</scope>
    <source>
        <strain evidence="2 3">SEMIA 448</strain>
    </source>
</reference>
<dbReference type="EMBL" id="JACIGW010000005">
    <property type="protein sequence ID" value="MBB4350338.1"/>
    <property type="molecule type" value="Genomic_DNA"/>
</dbReference>
<evidence type="ECO:0000313" key="2">
    <source>
        <dbReference type="EMBL" id="MBB4350338.1"/>
    </source>
</evidence>
<protein>
    <submittedName>
        <fullName evidence="2">Uncharacterized protein</fullName>
    </submittedName>
</protein>
<gene>
    <name evidence="2" type="ORF">GGE33_004103</name>
</gene>
<evidence type="ECO:0000313" key="3">
    <source>
        <dbReference type="Proteomes" id="UP000520770"/>
    </source>
</evidence>
<dbReference type="AlphaFoldDB" id="A0A7W6SBZ4"/>
<comment type="caution">
    <text evidence="2">The sequence shown here is derived from an EMBL/GenBank/DDBJ whole genome shotgun (WGS) entry which is preliminary data.</text>
</comment>
<evidence type="ECO:0000256" key="1">
    <source>
        <dbReference type="SAM" id="MobiDB-lite"/>
    </source>
</evidence>
<dbReference type="Proteomes" id="UP000520770">
    <property type="component" value="Unassembled WGS sequence"/>
</dbReference>
<dbReference type="InterPro" id="IPR046071">
    <property type="entry name" value="DUF6030"/>
</dbReference>